<dbReference type="RefSeq" id="WP_343804094.1">
    <property type="nucleotide sequence ID" value="NZ_BAAADJ010000064.1"/>
</dbReference>
<evidence type="ECO:0000259" key="3">
    <source>
        <dbReference type="PROSITE" id="PS50206"/>
    </source>
</evidence>
<organism evidence="4 5">
    <name type="scientific">Bacillus carboniphilus</name>
    <dbReference type="NCBI Taxonomy" id="86663"/>
    <lineage>
        <taxon>Bacteria</taxon>
        <taxon>Bacillati</taxon>
        <taxon>Bacillota</taxon>
        <taxon>Bacilli</taxon>
        <taxon>Bacillales</taxon>
        <taxon>Bacillaceae</taxon>
        <taxon>Bacillus</taxon>
    </lineage>
</organism>
<evidence type="ECO:0000313" key="4">
    <source>
        <dbReference type="EMBL" id="GAA0348113.1"/>
    </source>
</evidence>
<evidence type="ECO:0000313" key="5">
    <source>
        <dbReference type="Proteomes" id="UP001500782"/>
    </source>
</evidence>
<dbReference type="InterPro" id="IPR045078">
    <property type="entry name" value="TST/MPST-like"/>
</dbReference>
<dbReference type="InterPro" id="IPR001763">
    <property type="entry name" value="Rhodanese-like_dom"/>
</dbReference>
<dbReference type="CDD" id="cd01448">
    <property type="entry name" value="TST_Repeat_1"/>
    <property type="match status" value="1"/>
</dbReference>
<dbReference type="InterPro" id="IPR036873">
    <property type="entry name" value="Rhodanese-like_dom_sf"/>
</dbReference>
<gene>
    <name evidence="4" type="ORF">GCM10008967_43050</name>
</gene>
<dbReference type="PANTHER" id="PTHR11364:SF27">
    <property type="entry name" value="SULFURTRANSFERASE"/>
    <property type="match status" value="1"/>
</dbReference>
<dbReference type="EMBL" id="BAAADJ010000064">
    <property type="protein sequence ID" value="GAA0348113.1"/>
    <property type="molecule type" value="Genomic_DNA"/>
</dbReference>
<dbReference type="CDD" id="cd01449">
    <property type="entry name" value="TST_Repeat_2"/>
    <property type="match status" value="1"/>
</dbReference>
<comment type="caution">
    <text evidence="4">The sequence shown here is derived from an EMBL/GenBank/DDBJ whole genome shotgun (WGS) entry which is preliminary data.</text>
</comment>
<name>A0ABN0WVY3_9BACI</name>
<proteinExistence type="predicted"/>
<keyword evidence="5" id="KW-1185">Reference proteome</keyword>
<sequence>MIQKSSNLFVEARDLFKMIENQESITVLDCRFDLKDPEAGKAWFRESHILHAQYMDLEQDLSGKVEKHGGRHPLPSVSELEELFQIKGVSKDKPVVVYDQGKAPFAARCYWTLKFLGHPNVYILQGGYTDWIQEQYPITGQPTAVSRGDFTAHIQKEMVANYEDVKSLIETNSGVLVDSRELVRYQGKEEPIDKKAGRIPSSHHYFWLDVFTGNRYKSSDDLIQQYQAIQQDQPIVVYCGSGVTAAPNVVALYHAGYKHVKLYIGSFSDWISYEDSIIATGDKNLK</sequence>
<keyword evidence="1" id="KW-0808">Transferase</keyword>
<dbReference type="SUPFAM" id="SSF52821">
    <property type="entry name" value="Rhodanese/Cell cycle control phosphatase"/>
    <property type="match status" value="2"/>
</dbReference>
<feature type="domain" description="Rhodanese" evidence="3">
    <location>
        <begin position="170"/>
        <end position="279"/>
    </location>
</feature>
<dbReference type="Pfam" id="PF00581">
    <property type="entry name" value="Rhodanese"/>
    <property type="match status" value="2"/>
</dbReference>
<feature type="domain" description="Rhodanese" evidence="3">
    <location>
        <begin position="21"/>
        <end position="140"/>
    </location>
</feature>
<accession>A0ABN0WVY3</accession>
<evidence type="ECO:0000256" key="1">
    <source>
        <dbReference type="ARBA" id="ARBA00022679"/>
    </source>
</evidence>
<evidence type="ECO:0000256" key="2">
    <source>
        <dbReference type="ARBA" id="ARBA00022737"/>
    </source>
</evidence>
<keyword evidence="2" id="KW-0677">Repeat</keyword>
<dbReference type="Gene3D" id="3.40.250.10">
    <property type="entry name" value="Rhodanese-like domain"/>
    <property type="match status" value="2"/>
</dbReference>
<dbReference type="SMART" id="SM00450">
    <property type="entry name" value="RHOD"/>
    <property type="match status" value="2"/>
</dbReference>
<dbReference type="Proteomes" id="UP001500782">
    <property type="component" value="Unassembled WGS sequence"/>
</dbReference>
<dbReference type="PROSITE" id="PS50206">
    <property type="entry name" value="RHODANESE_3"/>
    <property type="match status" value="2"/>
</dbReference>
<protein>
    <submittedName>
        <fullName evidence="4">Sulfurtransferase</fullName>
    </submittedName>
</protein>
<dbReference type="PANTHER" id="PTHR11364">
    <property type="entry name" value="THIOSULFATE SULFERTANSFERASE"/>
    <property type="match status" value="1"/>
</dbReference>
<reference evidence="4 5" key="1">
    <citation type="journal article" date="2019" name="Int. J. Syst. Evol. Microbiol.">
        <title>The Global Catalogue of Microorganisms (GCM) 10K type strain sequencing project: providing services to taxonomists for standard genome sequencing and annotation.</title>
        <authorList>
            <consortium name="The Broad Institute Genomics Platform"/>
            <consortium name="The Broad Institute Genome Sequencing Center for Infectious Disease"/>
            <person name="Wu L."/>
            <person name="Ma J."/>
        </authorList>
    </citation>
    <scope>NUCLEOTIDE SEQUENCE [LARGE SCALE GENOMIC DNA]</scope>
    <source>
        <strain evidence="4 5">JCM 9731</strain>
    </source>
</reference>